<feature type="compositionally biased region" description="Low complexity" evidence="1">
    <location>
        <begin position="10"/>
        <end position="20"/>
    </location>
</feature>
<feature type="non-terminal residue" evidence="2">
    <location>
        <position position="55"/>
    </location>
</feature>
<feature type="region of interest" description="Disordered" evidence="1">
    <location>
        <begin position="1"/>
        <end position="22"/>
    </location>
</feature>
<evidence type="ECO:0000256" key="1">
    <source>
        <dbReference type="SAM" id="MobiDB-lite"/>
    </source>
</evidence>
<sequence length="55" mass="6219">MRWLRRRTGTARTASSTSSGFSCPPALNRLTPGAICTRNIRPPKLTRLFRQLSIF</sequence>
<proteinExistence type="predicted"/>
<name>A0A6H5GED3_9HEMI</name>
<gene>
    <name evidence="2" type="ORF">NTEN_LOCUS7524</name>
</gene>
<dbReference type="PROSITE" id="PS51257">
    <property type="entry name" value="PROKAR_LIPOPROTEIN"/>
    <property type="match status" value="1"/>
</dbReference>
<evidence type="ECO:0000313" key="3">
    <source>
        <dbReference type="Proteomes" id="UP000479000"/>
    </source>
</evidence>
<reference evidence="2 3" key="1">
    <citation type="submission" date="2020-02" db="EMBL/GenBank/DDBJ databases">
        <authorList>
            <person name="Ferguson B K."/>
        </authorList>
    </citation>
    <scope>NUCLEOTIDE SEQUENCE [LARGE SCALE GENOMIC DNA]</scope>
</reference>
<evidence type="ECO:0000313" key="2">
    <source>
        <dbReference type="EMBL" id="CAB0001737.1"/>
    </source>
</evidence>
<dbReference type="AlphaFoldDB" id="A0A6H5GED3"/>
<dbReference type="EMBL" id="CADCXU010011344">
    <property type="protein sequence ID" value="CAB0001737.1"/>
    <property type="molecule type" value="Genomic_DNA"/>
</dbReference>
<dbReference type="Proteomes" id="UP000479000">
    <property type="component" value="Unassembled WGS sequence"/>
</dbReference>
<protein>
    <submittedName>
        <fullName evidence="2">Uncharacterized protein</fullName>
    </submittedName>
</protein>
<keyword evidence="3" id="KW-1185">Reference proteome</keyword>
<accession>A0A6H5GED3</accession>
<organism evidence="2 3">
    <name type="scientific">Nesidiocoris tenuis</name>
    <dbReference type="NCBI Taxonomy" id="355587"/>
    <lineage>
        <taxon>Eukaryota</taxon>
        <taxon>Metazoa</taxon>
        <taxon>Ecdysozoa</taxon>
        <taxon>Arthropoda</taxon>
        <taxon>Hexapoda</taxon>
        <taxon>Insecta</taxon>
        <taxon>Pterygota</taxon>
        <taxon>Neoptera</taxon>
        <taxon>Paraneoptera</taxon>
        <taxon>Hemiptera</taxon>
        <taxon>Heteroptera</taxon>
        <taxon>Panheteroptera</taxon>
        <taxon>Cimicomorpha</taxon>
        <taxon>Miridae</taxon>
        <taxon>Dicyphina</taxon>
        <taxon>Nesidiocoris</taxon>
    </lineage>
</organism>